<keyword evidence="2" id="KW-1185">Reference proteome</keyword>
<feature type="non-terminal residue" evidence="1">
    <location>
        <position position="138"/>
    </location>
</feature>
<gene>
    <name evidence="1" type="ORF">O181_097846</name>
</gene>
<reference evidence="1" key="1">
    <citation type="submission" date="2021-03" db="EMBL/GenBank/DDBJ databases">
        <title>Draft genome sequence of rust myrtle Austropuccinia psidii MF-1, a brazilian biotype.</title>
        <authorList>
            <person name="Quecine M.C."/>
            <person name="Pachon D.M.R."/>
            <person name="Bonatelli M.L."/>
            <person name="Correr F.H."/>
            <person name="Franceschini L.M."/>
            <person name="Leite T.F."/>
            <person name="Margarido G.R.A."/>
            <person name="Almeida C.A."/>
            <person name="Ferrarezi J.A."/>
            <person name="Labate C.A."/>
        </authorList>
    </citation>
    <scope>NUCLEOTIDE SEQUENCE</scope>
    <source>
        <strain evidence="1">MF-1</strain>
    </source>
</reference>
<protein>
    <submittedName>
        <fullName evidence="1">Uncharacterized protein</fullName>
    </submittedName>
</protein>
<organism evidence="1 2">
    <name type="scientific">Austropuccinia psidii MF-1</name>
    <dbReference type="NCBI Taxonomy" id="1389203"/>
    <lineage>
        <taxon>Eukaryota</taxon>
        <taxon>Fungi</taxon>
        <taxon>Dikarya</taxon>
        <taxon>Basidiomycota</taxon>
        <taxon>Pucciniomycotina</taxon>
        <taxon>Pucciniomycetes</taxon>
        <taxon>Pucciniales</taxon>
        <taxon>Sphaerophragmiaceae</taxon>
        <taxon>Austropuccinia</taxon>
    </lineage>
</organism>
<sequence length="138" mass="15372">MDLIHVQDGKIQKAKPARGKGYTAGSSCITNIVTNHREANIHLDSGAFCTCVGKDYLDRIYTNWKDNLMPIEGIKLSSASQNMHPLGIFEAEMIFPHPAGSIRLKVESFVMNNCPSQHLILGNDYLNIYGIDINNHKD</sequence>
<dbReference type="InterPro" id="IPR021109">
    <property type="entry name" value="Peptidase_aspartic_dom_sf"/>
</dbReference>
<evidence type="ECO:0000313" key="1">
    <source>
        <dbReference type="EMBL" id="MBW0558131.1"/>
    </source>
</evidence>
<dbReference type="AlphaFoldDB" id="A0A9Q3J9R5"/>
<dbReference type="EMBL" id="AVOT02066309">
    <property type="protein sequence ID" value="MBW0558131.1"/>
    <property type="molecule type" value="Genomic_DNA"/>
</dbReference>
<dbReference type="Proteomes" id="UP000765509">
    <property type="component" value="Unassembled WGS sequence"/>
</dbReference>
<dbReference type="SUPFAM" id="SSF50630">
    <property type="entry name" value="Acid proteases"/>
    <property type="match status" value="1"/>
</dbReference>
<accession>A0A9Q3J9R5</accession>
<evidence type="ECO:0000313" key="2">
    <source>
        <dbReference type="Proteomes" id="UP000765509"/>
    </source>
</evidence>
<proteinExistence type="predicted"/>
<dbReference type="Gene3D" id="2.40.70.10">
    <property type="entry name" value="Acid Proteases"/>
    <property type="match status" value="1"/>
</dbReference>
<comment type="caution">
    <text evidence="1">The sequence shown here is derived from an EMBL/GenBank/DDBJ whole genome shotgun (WGS) entry which is preliminary data.</text>
</comment>
<name>A0A9Q3J9R5_9BASI</name>